<keyword evidence="1" id="KW-0150">Chloroplast</keyword>
<proteinExistence type="predicted"/>
<keyword evidence="1" id="KW-0934">Plastid</keyword>
<reference evidence="1" key="4">
    <citation type="journal article" date="2006" name="BMC Biol.">
        <title>The complete chloroplast DNA sequence of the green alga Oltmannsiellopsis viridis reveals a distinctive quadripartite architecture in the chloroplast genome of early diverging ulvophytes.</title>
        <authorList>
            <person name="Pombert J.F."/>
            <person name="Lemieux C."/>
            <person name="Turmel M."/>
        </authorList>
    </citation>
    <scope>NUCLEOTIDE SEQUENCE</scope>
    <source>
        <strain evidence="1">UTEX 1912</strain>
    </source>
</reference>
<accession>Q3ZJ29</accession>
<geneLocation type="chloroplast" evidence="1"/>
<reference evidence="1" key="1">
    <citation type="journal article" date="2001" name="Nucleic Acids Res.">
        <title>Rapid evolution of the DNA-binding site in LAGLIDADG homing endonucleases.</title>
        <authorList>
            <person name="Lucas P."/>
            <person name="Otis C."/>
            <person name="Mercier J.P."/>
            <person name="Turmel M."/>
            <person name="Lemieux C."/>
        </authorList>
    </citation>
    <scope>NUCLEOTIDE SEQUENCE</scope>
    <source>
        <strain evidence="1">UTEX 1912</strain>
    </source>
</reference>
<keyword evidence="1" id="KW-0255">Endonuclease</keyword>
<protein>
    <submittedName>
        <fullName evidence="1">Putative site-specific DNA endonuclease</fullName>
    </submittedName>
</protein>
<keyword evidence="1" id="KW-0540">Nuclease</keyword>
<organism evidence="1">
    <name type="scientific">Tupiella akineta</name>
    <name type="common">Green alga</name>
    <name type="synonym">Pseudendoclonium akinetum</name>
    <dbReference type="NCBI Taxonomy" id="160070"/>
    <lineage>
        <taxon>Eukaryota</taxon>
        <taxon>Viridiplantae</taxon>
        <taxon>Chlorophyta</taxon>
        <taxon>core chlorophytes</taxon>
        <taxon>Ulvophyceae</taxon>
        <taxon>OUU clade</taxon>
        <taxon>Ulotrichales</taxon>
        <taxon>Tupiellaceae</taxon>
        <taxon>Tupiella</taxon>
    </lineage>
</organism>
<sequence>MENNATDIYKQFIDYLKSIEYTENLDLNNNLEKHHIVPKHAGGALSSEVVICCSYNHMLAHFYRFLAYGERGGWVCYCMRKNQKISTRDRALLGVEKSQKLGINF</sequence>
<dbReference type="RefSeq" id="YP_636238.1">
    <property type="nucleotide sequence ID" value="NC_008114.1"/>
</dbReference>
<reference evidence="1" key="2">
    <citation type="submission" date="2004-11" db="EMBL/GenBank/DDBJ databases">
        <authorList>
            <person name="Pombert J.-F."/>
            <person name="Otis C."/>
            <person name="Lemieux C."/>
            <person name="Turmel M."/>
        </authorList>
    </citation>
    <scope>NUCLEOTIDE SEQUENCE</scope>
    <source>
        <strain evidence="1">UTEX 1912</strain>
    </source>
</reference>
<dbReference type="EMBL" id="AY835431">
    <property type="protein sequence ID" value="AAV80660.1"/>
    <property type="molecule type" value="Genomic_DNA"/>
</dbReference>
<gene>
    <name evidence="1" type="primary">orf105</name>
</gene>
<dbReference type="AlphaFoldDB" id="Q3ZJ29"/>
<keyword evidence="1" id="KW-0378">Hydrolase</keyword>
<name>Q3ZJ29_TUPAK</name>
<dbReference type="GO" id="GO:0004519">
    <property type="term" value="F:endonuclease activity"/>
    <property type="evidence" value="ECO:0007669"/>
    <property type="project" value="UniProtKB-KW"/>
</dbReference>
<dbReference type="GeneID" id="4108840"/>
<evidence type="ECO:0000313" key="1">
    <source>
        <dbReference type="EMBL" id="AAV80660.1"/>
    </source>
</evidence>
<reference evidence="1" key="3">
    <citation type="journal article" date="2005" name="Mol. Biol. Evol.">
        <title>The chloroplast genome sequence of the green alga Pseudendoclonium akinetum (Ulvophyceae) reveals unusual structural features and new insights into the branching order of chlorophyte lineages.</title>
        <authorList>
            <person name="Pombert J.F."/>
            <person name="Otis C."/>
            <person name="Lemieux C."/>
            <person name="Turmel M."/>
        </authorList>
    </citation>
    <scope>NUCLEOTIDE SEQUENCE</scope>
    <source>
        <strain evidence="1">UTEX 1912</strain>
    </source>
</reference>